<accession>A0A1G4EDI2</accession>
<name>A0A1G4EDI2_PLAVI</name>
<gene>
    <name evidence="2" type="ORF">PVC01_000116000</name>
</gene>
<evidence type="ECO:0000313" key="2">
    <source>
        <dbReference type="EMBL" id="SCA60770.1"/>
    </source>
</evidence>
<dbReference type="EMBL" id="FLYI01000489">
    <property type="protein sequence ID" value="SCA60770.1"/>
    <property type="molecule type" value="Genomic_DNA"/>
</dbReference>
<dbReference type="VEuPathDB" id="PlasmoDB:PVX_029690"/>
<feature type="compositionally biased region" description="Polar residues" evidence="1">
    <location>
        <begin position="264"/>
        <end position="273"/>
    </location>
</feature>
<feature type="region of interest" description="Disordered" evidence="1">
    <location>
        <begin position="220"/>
        <end position="314"/>
    </location>
</feature>
<dbReference type="VEuPathDB" id="PlasmoDB:PVW1_140084500"/>
<dbReference type="VEuPathDB" id="PlasmoDB:PVPAM_060009300"/>
<evidence type="ECO:0000256" key="1">
    <source>
        <dbReference type="SAM" id="MobiDB-lite"/>
    </source>
</evidence>
<dbReference type="VEuPathDB" id="PlasmoDB:PVP01_0006810"/>
<dbReference type="AlphaFoldDB" id="A0A1G4EDI2"/>
<sequence length="464" mass="53237">MTNSDSDAKYIVYKHYDDVKYQFDRSKDFVYDNNEFEKIINDVRAEAKRLKLSDDIFIRLHKTLLNYGVFYKTHLIDNYCIFVNLWLNDQVRKKHDIEKDKIFNILDKFVVNFNKEKFSIVKNTCLGYVKYLNDDIYNRMEILISLYKTYNQIKTFSGTDNDYLCSLFSFMGRNYRDAIDNHKSDSNFIKILEEFINSIKTDKWSTNDICPLSNYIKFPEQNPPQSIKTSEELKQPKDLPHVPASHDLPRLQNSPSSDSRLSSHDTPGSQGPSRTEDNAQRDQLLGSHFTARSRENSDPVVENTSQYSSEQRGERGLQINSLYAASLEVPIPARQVQNMETDESWSTEGFGRYKTMDTSEGSITVLDPNTHAIPQVGLMRIIQGAFSTISENVDPVPLMGVSGGMGALFLLFRYTPVGAFFRGGRGRVRRIPSGFHGPFLGEFPGYEEYDGRYIGYGPMNPLAE</sequence>
<organism evidence="2 3">
    <name type="scientific">Plasmodium vivax</name>
    <name type="common">malaria parasite P. vivax</name>
    <dbReference type="NCBI Taxonomy" id="5855"/>
    <lineage>
        <taxon>Eukaryota</taxon>
        <taxon>Sar</taxon>
        <taxon>Alveolata</taxon>
        <taxon>Apicomplexa</taxon>
        <taxon>Aconoidasida</taxon>
        <taxon>Haemosporida</taxon>
        <taxon>Plasmodiidae</taxon>
        <taxon>Plasmodium</taxon>
        <taxon>Plasmodium (Plasmodium)</taxon>
    </lineage>
</organism>
<feature type="compositionally biased region" description="Basic and acidic residues" evidence="1">
    <location>
        <begin position="229"/>
        <end position="240"/>
    </location>
</feature>
<reference evidence="2 3" key="1">
    <citation type="submission" date="2016-07" db="EMBL/GenBank/DDBJ databases">
        <authorList>
            <consortium name="Pathogen Informatics"/>
        </authorList>
    </citation>
    <scope>NUCLEOTIDE SEQUENCE [LARGE SCALE GENOMIC DNA]</scope>
</reference>
<protein>
    <submittedName>
        <fullName evidence="2">VIR protein</fullName>
    </submittedName>
</protein>
<proteinExistence type="predicted"/>
<evidence type="ECO:0000313" key="3">
    <source>
        <dbReference type="Proteomes" id="UP000305196"/>
    </source>
</evidence>
<dbReference type="Proteomes" id="UP000305196">
    <property type="component" value="Unassembled WGS sequence"/>
</dbReference>